<dbReference type="KEGG" id="dtm:BJL86_1738"/>
<gene>
    <name evidence="7" type="ORF">BJL86_1738</name>
</gene>
<dbReference type="EMBL" id="CP015961">
    <property type="protein sequence ID" value="ANI92514.1"/>
    <property type="molecule type" value="Genomic_DNA"/>
</dbReference>
<dbReference type="InterPro" id="IPR006641">
    <property type="entry name" value="YqgF/RNaseH-like_dom"/>
</dbReference>
<dbReference type="SMART" id="SM00732">
    <property type="entry name" value="YqgFc"/>
    <property type="match status" value="1"/>
</dbReference>
<dbReference type="PANTHER" id="PTHR33317">
    <property type="entry name" value="POLYNUCLEOTIDYL TRANSFERASE, RIBONUCLEASE H-LIKE SUPERFAMILY PROTEIN"/>
    <property type="match status" value="1"/>
</dbReference>
<evidence type="ECO:0000256" key="5">
    <source>
        <dbReference type="HAMAP-Rule" id="MF_00651"/>
    </source>
</evidence>
<dbReference type="InterPro" id="IPR012337">
    <property type="entry name" value="RNaseH-like_sf"/>
</dbReference>
<dbReference type="GO" id="GO:0005829">
    <property type="term" value="C:cytosol"/>
    <property type="evidence" value="ECO:0007669"/>
    <property type="project" value="TreeGrafter"/>
</dbReference>
<evidence type="ECO:0000313" key="7">
    <source>
        <dbReference type="EMBL" id="ANI92514.1"/>
    </source>
</evidence>
<dbReference type="STRING" id="499555.BJL86_1738"/>
<dbReference type="GO" id="GO:0004518">
    <property type="term" value="F:nuclease activity"/>
    <property type="evidence" value="ECO:0007669"/>
    <property type="project" value="UniProtKB-KW"/>
</dbReference>
<evidence type="ECO:0000256" key="2">
    <source>
        <dbReference type="ARBA" id="ARBA00022517"/>
    </source>
</evidence>
<dbReference type="InterPro" id="IPR005227">
    <property type="entry name" value="YqgF"/>
</dbReference>
<dbReference type="GO" id="GO:0000967">
    <property type="term" value="P:rRNA 5'-end processing"/>
    <property type="evidence" value="ECO:0007669"/>
    <property type="project" value="UniProtKB-UniRule"/>
</dbReference>
<evidence type="ECO:0000259" key="6">
    <source>
        <dbReference type="SMART" id="SM00732"/>
    </source>
</evidence>
<organism evidence="7 8">
    <name type="scientific">Dietzia timorensis</name>
    <dbReference type="NCBI Taxonomy" id="499555"/>
    <lineage>
        <taxon>Bacteria</taxon>
        <taxon>Bacillati</taxon>
        <taxon>Actinomycetota</taxon>
        <taxon>Actinomycetes</taxon>
        <taxon>Mycobacteriales</taxon>
        <taxon>Dietziaceae</taxon>
        <taxon>Dietzia</taxon>
    </lineage>
</organism>
<keyword evidence="4 5" id="KW-0378">Hydrolase</keyword>
<keyword evidence="2 5" id="KW-0690">Ribosome biogenesis</keyword>
<keyword evidence="1 5" id="KW-0963">Cytoplasm</keyword>
<dbReference type="AlphaFoldDB" id="A0A173LLL9"/>
<comment type="function">
    <text evidence="5">Could be a nuclease involved in processing of the 5'-end of pre-16S rRNA.</text>
</comment>
<dbReference type="InterPro" id="IPR037027">
    <property type="entry name" value="YqgF/RNaseH-like_dom_sf"/>
</dbReference>
<dbReference type="EC" id="3.1.-.-" evidence="5"/>
<evidence type="ECO:0000256" key="1">
    <source>
        <dbReference type="ARBA" id="ARBA00022490"/>
    </source>
</evidence>
<evidence type="ECO:0000313" key="8">
    <source>
        <dbReference type="Proteomes" id="UP000186104"/>
    </source>
</evidence>
<dbReference type="HAMAP" id="MF_00651">
    <property type="entry name" value="Nuclease_YqgF"/>
    <property type="match status" value="1"/>
</dbReference>
<sequence>MALSRGRRLGIDVGLARIGIAASDPDSILATPVETLHVSDGPENEAAQWGKEIARVLELAHEYDAVAVVVGIPASLAGRHTQSTEMARSFCEQLETLLPEGIELFTSDERLSTVQATGQLRSAGKNAKKQRSIIDQAAAVAILQSWIDSQRAAPDALP</sequence>
<keyword evidence="3 5" id="KW-0540">Nuclease</keyword>
<dbReference type="OrthoDB" id="9790539at2"/>
<reference evidence="7 8" key="1">
    <citation type="submission" date="2016-06" db="EMBL/GenBank/DDBJ databases">
        <title>Complete genome sequence of a saline-alkali tolerant type strain Dietzia timorensis ID05-A0528T.</title>
        <authorList>
            <person name="Wu X."/>
        </authorList>
    </citation>
    <scope>NUCLEOTIDE SEQUENCE [LARGE SCALE GENOMIC DNA]</scope>
    <source>
        <strain evidence="7 8">ID05-A0528</strain>
    </source>
</reference>
<dbReference type="Proteomes" id="UP000186104">
    <property type="component" value="Chromosome"/>
</dbReference>
<dbReference type="GO" id="GO:0016788">
    <property type="term" value="F:hydrolase activity, acting on ester bonds"/>
    <property type="evidence" value="ECO:0007669"/>
    <property type="project" value="UniProtKB-UniRule"/>
</dbReference>
<evidence type="ECO:0000256" key="3">
    <source>
        <dbReference type="ARBA" id="ARBA00022722"/>
    </source>
</evidence>
<protein>
    <recommendedName>
        <fullName evidence="5">Putative pre-16S rRNA nuclease</fullName>
        <ecNumber evidence="5">3.1.-.-</ecNumber>
    </recommendedName>
</protein>
<dbReference type="NCBIfam" id="TIGR00250">
    <property type="entry name" value="RNAse_H_YqgF"/>
    <property type="match status" value="1"/>
</dbReference>
<comment type="subcellular location">
    <subcellularLocation>
        <location evidence="5">Cytoplasm</location>
    </subcellularLocation>
</comment>
<keyword evidence="8" id="KW-1185">Reference proteome</keyword>
<accession>A0A173LLL9</accession>
<dbReference type="Pfam" id="PF03652">
    <property type="entry name" value="RuvX"/>
    <property type="match status" value="1"/>
</dbReference>
<feature type="domain" description="YqgF/RNase H-like" evidence="6">
    <location>
        <begin position="6"/>
        <end position="116"/>
    </location>
</feature>
<dbReference type="Gene3D" id="3.30.420.140">
    <property type="entry name" value="YqgF/RNase H-like domain"/>
    <property type="match status" value="1"/>
</dbReference>
<dbReference type="CDD" id="cd16964">
    <property type="entry name" value="YqgF"/>
    <property type="match status" value="1"/>
</dbReference>
<comment type="similarity">
    <text evidence="5">Belongs to the YqgF HJR family.</text>
</comment>
<proteinExistence type="inferred from homology"/>
<evidence type="ECO:0000256" key="4">
    <source>
        <dbReference type="ARBA" id="ARBA00022801"/>
    </source>
</evidence>
<dbReference type="PANTHER" id="PTHR33317:SF4">
    <property type="entry name" value="POLYNUCLEOTIDYL TRANSFERASE, RIBONUCLEASE H-LIKE SUPERFAMILY PROTEIN"/>
    <property type="match status" value="1"/>
</dbReference>
<dbReference type="RefSeq" id="WP_067471011.1">
    <property type="nucleotide sequence ID" value="NZ_CP015961.1"/>
</dbReference>
<name>A0A173LLL9_9ACTN</name>
<dbReference type="SUPFAM" id="SSF53098">
    <property type="entry name" value="Ribonuclease H-like"/>
    <property type="match status" value="1"/>
</dbReference>